<comment type="catalytic activity">
    <reaction evidence="1 9">
        <text>1-(2-carboxyphenylamino)-1-deoxy-D-ribulose 5-phosphate + H(+) = (1S,2R)-1-C-(indol-3-yl)glycerol 3-phosphate + CO2 + H2O</text>
        <dbReference type="Rhea" id="RHEA:23476"/>
        <dbReference type="ChEBI" id="CHEBI:15377"/>
        <dbReference type="ChEBI" id="CHEBI:15378"/>
        <dbReference type="ChEBI" id="CHEBI:16526"/>
        <dbReference type="ChEBI" id="CHEBI:58613"/>
        <dbReference type="ChEBI" id="CHEBI:58866"/>
        <dbReference type="EC" id="4.1.1.48"/>
    </reaction>
</comment>
<evidence type="ECO:0000256" key="1">
    <source>
        <dbReference type="ARBA" id="ARBA00001633"/>
    </source>
</evidence>
<accession>A0A1G9TMC2</accession>
<evidence type="ECO:0000256" key="8">
    <source>
        <dbReference type="ARBA" id="ARBA00023239"/>
    </source>
</evidence>
<evidence type="ECO:0000256" key="9">
    <source>
        <dbReference type="HAMAP-Rule" id="MF_00134"/>
    </source>
</evidence>
<name>A0A1G9TMC2_9BACI</name>
<evidence type="ECO:0000256" key="3">
    <source>
        <dbReference type="ARBA" id="ARBA00008737"/>
    </source>
</evidence>
<dbReference type="HAMAP" id="MF_00134_B">
    <property type="entry name" value="IGPS_B"/>
    <property type="match status" value="1"/>
</dbReference>
<dbReference type="AlphaFoldDB" id="A0A1G9TMC2"/>
<dbReference type="PANTHER" id="PTHR22854">
    <property type="entry name" value="TRYPTOPHAN BIOSYNTHESIS PROTEIN"/>
    <property type="match status" value="1"/>
</dbReference>
<reference evidence="12" key="1">
    <citation type="submission" date="2016-10" db="EMBL/GenBank/DDBJ databases">
        <authorList>
            <person name="Varghese N."/>
            <person name="Submissions S."/>
        </authorList>
    </citation>
    <scope>NUCLEOTIDE SEQUENCE [LARGE SCALE GENOMIC DNA]</scope>
    <source>
        <strain evidence="12">CGMCC 1.6199</strain>
    </source>
</reference>
<protein>
    <recommendedName>
        <fullName evidence="9">Indole-3-glycerol phosphate synthase</fullName>
        <shortName evidence="9">IGPS</shortName>
        <ecNumber evidence="9">4.1.1.48</ecNumber>
    </recommendedName>
</protein>
<dbReference type="InterPro" id="IPR013798">
    <property type="entry name" value="Indole-3-glycerol_P_synth_dom"/>
</dbReference>
<evidence type="ECO:0000256" key="6">
    <source>
        <dbReference type="ARBA" id="ARBA00022822"/>
    </source>
</evidence>
<dbReference type="InterPro" id="IPR011060">
    <property type="entry name" value="RibuloseP-bd_barrel"/>
</dbReference>
<keyword evidence="4 9" id="KW-0028">Amino-acid biosynthesis</keyword>
<dbReference type="InterPro" id="IPR045186">
    <property type="entry name" value="Indole-3-glycerol_P_synth"/>
</dbReference>
<dbReference type="STRING" id="482461.SAMN05216244_2647"/>
<dbReference type="NCBIfam" id="NF001371">
    <property type="entry name" value="PRK00278.1-3"/>
    <property type="match status" value="1"/>
</dbReference>
<comment type="similarity">
    <text evidence="3 9">Belongs to the TrpC family.</text>
</comment>
<dbReference type="EC" id="4.1.1.48" evidence="9"/>
<sequence length="258" mass="28568">MTILDEILAEKVKEVAQLKHSYHPASRASVSAKRSLYDRFIQAETVSIIAEIKRASPSKGVINTAVNPPEQAQEYAENGAGAISILTDRPFFQGTMLDLEAVRGKVEVPILNKDFIIDEIQIDRAKDYGADVILLIAAALPKKRLDALYQYAKAKDLDVLLEVHNEEELKTAKSVGAEIIGINNRDLKTFEVDIGVTEHLASQIKNPETLIISESGFRHRADVERVRQHGVKGILVGETMMRSGNLAQTFSDLRVPQL</sequence>
<dbReference type="Gene3D" id="3.20.20.70">
    <property type="entry name" value="Aldolase class I"/>
    <property type="match status" value="1"/>
</dbReference>
<dbReference type="Proteomes" id="UP000182347">
    <property type="component" value="Unassembled WGS sequence"/>
</dbReference>
<dbReference type="RefSeq" id="WP_074599728.1">
    <property type="nucleotide sequence ID" value="NZ_FNHF01000003.1"/>
</dbReference>
<proteinExistence type="inferred from homology"/>
<organism evidence="11 12">
    <name type="scientific">Sediminibacillus halophilus</name>
    <dbReference type="NCBI Taxonomy" id="482461"/>
    <lineage>
        <taxon>Bacteria</taxon>
        <taxon>Bacillati</taxon>
        <taxon>Bacillota</taxon>
        <taxon>Bacilli</taxon>
        <taxon>Bacillales</taxon>
        <taxon>Bacillaceae</taxon>
        <taxon>Sediminibacillus</taxon>
    </lineage>
</organism>
<dbReference type="FunFam" id="3.20.20.70:FF:000024">
    <property type="entry name" value="Indole-3-glycerol phosphate synthase"/>
    <property type="match status" value="1"/>
</dbReference>
<dbReference type="PANTHER" id="PTHR22854:SF2">
    <property type="entry name" value="INDOLE-3-GLYCEROL-PHOSPHATE SYNTHASE"/>
    <property type="match status" value="1"/>
</dbReference>
<keyword evidence="5 9" id="KW-0210">Decarboxylase</keyword>
<keyword evidence="6 9" id="KW-0822">Tryptophan biosynthesis</keyword>
<dbReference type="Pfam" id="PF00218">
    <property type="entry name" value="IGPS"/>
    <property type="match status" value="1"/>
</dbReference>
<gene>
    <name evidence="9" type="primary">trpC</name>
    <name evidence="11" type="ORF">SAMN05216244_2647</name>
</gene>
<keyword evidence="8 9" id="KW-0456">Lyase</keyword>
<dbReference type="GO" id="GO:0000162">
    <property type="term" value="P:L-tryptophan biosynthetic process"/>
    <property type="evidence" value="ECO:0007669"/>
    <property type="project" value="UniProtKB-UniRule"/>
</dbReference>
<dbReference type="InterPro" id="IPR001468">
    <property type="entry name" value="Indole-3-GlycerolPSynthase_CS"/>
</dbReference>
<dbReference type="EMBL" id="FNHF01000003">
    <property type="protein sequence ID" value="SDM48823.1"/>
    <property type="molecule type" value="Genomic_DNA"/>
</dbReference>
<keyword evidence="12" id="KW-1185">Reference proteome</keyword>
<dbReference type="SUPFAM" id="SSF51366">
    <property type="entry name" value="Ribulose-phoshate binding barrel"/>
    <property type="match status" value="1"/>
</dbReference>
<comment type="pathway">
    <text evidence="2 9">Amino-acid biosynthesis; L-tryptophan biosynthesis; L-tryptophan from chorismate: step 4/5.</text>
</comment>
<dbReference type="PROSITE" id="PS00614">
    <property type="entry name" value="IGPS"/>
    <property type="match status" value="1"/>
</dbReference>
<dbReference type="CDD" id="cd00331">
    <property type="entry name" value="IGPS"/>
    <property type="match status" value="1"/>
</dbReference>
<evidence type="ECO:0000313" key="11">
    <source>
        <dbReference type="EMBL" id="SDM48823.1"/>
    </source>
</evidence>
<evidence type="ECO:0000256" key="7">
    <source>
        <dbReference type="ARBA" id="ARBA00023141"/>
    </source>
</evidence>
<feature type="domain" description="Indole-3-glycerol phosphate synthase" evidence="10">
    <location>
        <begin position="4"/>
        <end position="251"/>
    </location>
</feature>
<dbReference type="UniPathway" id="UPA00035">
    <property type="reaction ID" value="UER00043"/>
</dbReference>
<evidence type="ECO:0000259" key="10">
    <source>
        <dbReference type="Pfam" id="PF00218"/>
    </source>
</evidence>
<evidence type="ECO:0000256" key="5">
    <source>
        <dbReference type="ARBA" id="ARBA00022793"/>
    </source>
</evidence>
<dbReference type="NCBIfam" id="NF001377">
    <property type="entry name" value="PRK00278.2-4"/>
    <property type="match status" value="1"/>
</dbReference>
<dbReference type="InterPro" id="IPR013785">
    <property type="entry name" value="Aldolase_TIM"/>
</dbReference>
<evidence type="ECO:0000256" key="2">
    <source>
        <dbReference type="ARBA" id="ARBA00004696"/>
    </source>
</evidence>
<evidence type="ECO:0000313" key="12">
    <source>
        <dbReference type="Proteomes" id="UP000182347"/>
    </source>
</evidence>
<evidence type="ECO:0000256" key="4">
    <source>
        <dbReference type="ARBA" id="ARBA00022605"/>
    </source>
</evidence>
<dbReference type="GO" id="GO:0004640">
    <property type="term" value="F:phosphoribosylanthranilate isomerase activity"/>
    <property type="evidence" value="ECO:0007669"/>
    <property type="project" value="TreeGrafter"/>
</dbReference>
<dbReference type="GO" id="GO:0004425">
    <property type="term" value="F:indole-3-glycerol-phosphate synthase activity"/>
    <property type="evidence" value="ECO:0007669"/>
    <property type="project" value="UniProtKB-UniRule"/>
</dbReference>
<keyword evidence="7 9" id="KW-0057">Aromatic amino acid biosynthesis</keyword>